<dbReference type="PANTHER" id="PTHR40254:SF1">
    <property type="entry name" value="BLR0577 PROTEIN"/>
    <property type="match status" value="1"/>
</dbReference>
<evidence type="ECO:0000259" key="1">
    <source>
        <dbReference type="Pfam" id="PF13454"/>
    </source>
</evidence>
<keyword evidence="3" id="KW-1185">Reference proteome</keyword>
<reference evidence="2" key="1">
    <citation type="submission" date="2022-09" db="EMBL/GenBank/DDBJ databases">
        <title>Winslowiella arboricola sp. nov., isolated from bleeding cankers on broadleaf hosts.</title>
        <authorList>
            <person name="Brady C."/>
            <person name="Kaur S."/>
            <person name="Crampton B."/>
            <person name="Maddock D."/>
            <person name="Arnold D."/>
            <person name="Denman S."/>
        </authorList>
    </citation>
    <scope>NUCLEOTIDE SEQUENCE</scope>
    <source>
        <strain evidence="2">BAC 15a-03b</strain>
    </source>
</reference>
<dbReference type="EMBL" id="JAODIM010000043">
    <property type="protein sequence ID" value="MCU5780338.1"/>
    <property type="molecule type" value="Genomic_DNA"/>
</dbReference>
<gene>
    <name evidence="2" type="ORF">N5923_22845</name>
</gene>
<organism evidence="2 3">
    <name type="scientific">Winslowiella arboricola</name>
    <dbReference type="NCBI Taxonomy" id="2978220"/>
    <lineage>
        <taxon>Bacteria</taxon>
        <taxon>Pseudomonadati</taxon>
        <taxon>Pseudomonadota</taxon>
        <taxon>Gammaproteobacteria</taxon>
        <taxon>Enterobacterales</taxon>
        <taxon>Erwiniaceae</taxon>
        <taxon>Winslowiella</taxon>
    </lineage>
</organism>
<sequence length="536" mass="60028">MKRIAIIGAGPTGIYTFFSIINNRTPFSVSVYEQGKEAGVGMPYSNEENSSIMLANIASIEIPPVFSSYIDWLRSQSEEYLSRYDVQLSSLHVRQFLPRILLGDYFRNQFLALVAYAKEHGFEVEVHESCLVTDLEATSEGIGLWTEGASAPVQFDFAVIATGHVWPDEKESTRTFFPSPWSGLMDAKIRACKVGIMGTSLSAFDAAMAVAVQHGAFLETDDKHVKFMCDDGSEALKIVLMSRTGIIPEADFYCPIPYEPLRIATQEAIQNEIASGSDGLLNRIFRLIVEEIECADPAWSKDISLQTLNADTFSDAWFSDRKKRDPFLWAKSNLDEVERNKHDKRTIPWRYTILRLHEAVQEIVPYLNQHDSERFNAGLARVFIDNYAAVPSESIRRLLALREAGIISILTLGSDYRMDIKENETVIYVDAYSQSFDVFIDARGQQPLKTRDLPFPTLRKQLQASGDDIPDLGDDYTLMAPASARGRIALGALPYLMYDQPFVQGLTVCAEIGAAIAKATIKSASRIRRRLPLTDL</sequence>
<proteinExistence type="predicted"/>
<dbReference type="Pfam" id="PF13454">
    <property type="entry name" value="NAD_binding_9"/>
    <property type="match status" value="1"/>
</dbReference>
<dbReference type="InterPro" id="IPR036188">
    <property type="entry name" value="FAD/NAD-bd_sf"/>
</dbReference>
<accession>A0A9J6PS99</accession>
<protein>
    <submittedName>
        <fullName evidence="2">FAD-NAD(P)-binding protein</fullName>
    </submittedName>
</protein>
<feature type="domain" description="FAD-dependent urate hydroxylase HpyO/Asp monooxygenase CreE-like FAD/NAD(P)-binding" evidence="1">
    <location>
        <begin position="5"/>
        <end position="164"/>
    </location>
</feature>
<name>A0A9J6PS99_9GAMM</name>
<dbReference type="AlphaFoldDB" id="A0A9J6PS99"/>
<evidence type="ECO:0000313" key="3">
    <source>
        <dbReference type="Proteomes" id="UP001064262"/>
    </source>
</evidence>
<dbReference type="InterPro" id="IPR038732">
    <property type="entry name" value="HpyO/CreE_NAD-binding"/>
</dbReference>
<dbReference type="SUPFAM" id="SSF51905">
    <property type="entry name" value="FAD/NAD(P)-binding domain"/>
    <property type="match status" value="1"/>
</dbReference>
<dbReference type="PANTHER" id="PTHR40254">
    <property type="entry name" value="BLR0577 PROTEIN"/>
    <property type="match status" value="1"/>
</dbReference>
<comment type="caution">
    <text evidence="2">The sequence shown here is derived from an EMBL/GenBank/DDBJ whole genome shotgun (WGS) entry which is preliminary data.</text>
</comment>
<dbReference type="Proteomes" id="UP001064262">
    <property type="component" value="Unassembled WGS sequence"/>
</dbReference>
<dbReference type="NCBIfam" id="NF007381">
    <property type="entry name" value="PRK09897.1"/>
    <property type="match status" value="1"/>
</dbReference>
<dbReference type="InterPro" id="IPR052189">
    <property type="entry name" value="L-asp_N-monooxygenase_NS-form"/>
</dbReference>
<evidence type="ECO:0000313" key="2">
    <source>
        <dbReference type="EMBL" id="MCU5780338.1"/>
    </source>
</evidence>
<dbReference type="Gene3D" id="3.50.50.60">
    <property type="entry name" value="FAD/NAD(P)-binding domain"/>
    <property type="match status" value="1"/>
</dbReference>
<dbReference type="RefSeq" id="WP_267144505.1">
    <property type="nucleotide sequence ID" value="NZ_JAODIL010000081.1"/>
</dbReference>